<accession>A0A0J6HRE4</accession>
<keyword evidence="5" id="KW-1185">Reference proteome</keyword>
<dbReference type="AlphaFoldDB" id="A0A0J6H6D2"/>
<dbReference type="GO" id="GO:0005737">
    <property type="term" value="C:cytoplasm"/>
    <property type="evidence" value="ECO:0007669"/>
    <property type="project" value="TreeGrafter"/>
</dbReference>
<evidence type="ECO:0000313" key="5">
    <source>
        <dbReference type="Proteomes" id="UP001341297"/>
    </source>
</evidence>
<sequence>MFTLTVHDGLYLKLLEPKDARAVYMLIQQSKNHLRKWLFWVDGTKKLEDSEAFIEESMKQQAANNGFQAGIWYQGEFAGIIGLHYINWINRTTSIGYWLGEPFQGKGIMTDACRALIDQLFNEYELNRIEIRAAVKNVKSQAIPERLGFTKEGCLRQCEWLHDHFADHFVYGLLREEYAAAQRKS</sequence>
<name>A0A0J6H6D2_9BACI</name>
<dbReference type="InterPro" id="IPR000182">
    <property type="entry name" value="GNAT_dom"/>
</dbReference>
<dbReference type="Proteomes" id="UP000036168">
    <property type="component" value="Unassembled WGS sequence"/>
</dbReference>
<accession>A0A0J6H6D2</accession>
<dbReference type="Proteomes" id="UP001341297">
    <property type="component" value="Unassembled WGS sequence"/>
</dbReference>
<reference evidence="2" key="2">
    <citation type="submission" date="2015-10" db="EMBL/GenBank/DDBJ databases">
        <authorList>
            <person name="Gilbert D.G."/>
        </authorList>
    </citation>
    <scope>NUCLEOTIDE SEQUENCE</scope>
    <source>
        <strain evidence="2">GO-13</strain>
    </source>
</reference>
<evidence type="ECO:0000313" key="2">
    <source>
        <dbReference type="EMBL" id="KRT95842.1"/>
    </source>
</evidence>
<organism evidence="2 4">
    <name type="scientific">Bacillus glycinifermentans</name>
    <dbReference type="NCBI Taxonomy" id="1664069"/>
    <lineage>
        <taxon>Bacteria</taxon>
        <taxon>Bacillati</taxon>
        <taxon>Bacillota</taxon>
        <taxon>Bacilli</taxon>
        <taxon>Bacillales</taxon>
        <taxon>Bacillaceae</taxon>
        <taxon>Bacillus</taxon>
    </lineage>
</organism>
<protein>
    <submittedName>
        <fullName evidence="2">Alanine acetyltransferase</fullName>
    </submittedName>
    <submittedName>
        <fullName evidence="3">GNAT family protein</fullName>
        <ecNumber evidence="3">2.-.-.-</ecNumber>
    </submittedName>
</protein>
<evidence type="ECO:0000259" key="1">
    <source>
        <dbReference type="PROSITE" id="PS51186"/>
    </source>
</evidence>
<dbReference type="PANTHER" id="PTHR43441">
    <property type="entry name" value="RIBOSOMAL-PROTEIN-SERINE ACETYLTRANSFERASE"/>
    <property type="match status" value="1"/>
</dbReference>
<dbReference type="PROSITE" id="PS51186">
    <property type="entry name" value="GNAT"/>
    <property type="match status" value="1"/>
</dbReference>
<reference evidence="2 4" key="1">
    <citation type="journal article" date="2015" name="Int. J. Syst. Evol. Microbiol.">
        <title>Bacillus glycinifermentans sp. nov., isolated from fermented soybean paste.</title>
        <authorList>
            <person name="Kim S.J."/>
            <person name="Dunlap C.A."/>
            <person name="Kwon S.W."/>
            <person name="Rooney A.P."/>
        </authorList>
    </citation>
    <scope>NUCLEOTIDE SEQUENCE [LARGE SCALE GENOMIC DNA]</scope>
    <source>
        <strain evidence="2 4">GO-13</strain>
    </source>
</reference>
<dbReference type="Pfam" id="PF13302">
    <property type="entry name" value="Acetyltransf_3"/>
    <property type="match status" value="1"/>
</dbReference>
<dbReference type="SUPFAM" id="SSF55729">
    <property type="entry name" value="Acyl-CoA N-acyltransferases (Nat)"/>
    <property type="match status" value="1"/>
</dbReference>
<keyword evidence="2" id="KW-0808">Transferase</keyword>
<dbReference type="InterPro" id="IPR051908">
    <property type="entry name" value="Ribosomal_N-acetyltransferase"/>
</dbReference>
<dbReference type="EC" id="2.-.-.-" evidence="3"/>
<dbReference type="EMBL" id="JARRTL010000007">
    <property type="protein sequence ID" value="MEC0484244.1"/>
    <property type="molecule type" value="Genomic_DNA"/>
</dbReference>
<feature type="domain" description="N-acetyltransferase" evidence="1">
    <location>
        <begin position="10"/>
        <end position="176"/>
    </location>
</feature>
<gene>
    <name evidence="2" type="ORF">AB447_201755</name>
    <name evidence="3" type="ORF">P8828_05200</name>
</gene>
<dbReference type="GO" id="GO:1990189">
    <property type="term" value="F:protein N-terminal-serine acetyltransferase activity"/>
    <property type="evidence" value="ECO:0007669"/>
    <property type="project" value="TreeGrafter"/>
</dbReference>
<reference evidence="3 5" key="3">
    <citation type="submission" date="2023-03" db="EMBL/GenBank/DDBJ databases">
        <title>Agriculturally important microbes genome sequencing.</title>
        <authorList>
            <person name="Dunlap C."/>
        </authorList>
    </citation>
    <scope>NUCLEOTIDE SEQUENCE [LARGE SCALE GENOMIC DNA]</scope>
    <source>
        <strain evidence="3 5">CBP-3203</strain>
    </source>
</reference>
<dbReference type="STRING" id="1664069.BGLY_0535"/>
<dbReference type="InterPro" id="IPR016181">
    <property type="entry name" value="Acyl_CoA_acyltransferase"/>
</dbReference>
<dbReference type="EMBL" id="LECW02000001">
    <property type="protein sequence ID" value="KRT95842.1"/>
    <property type="molecule type" value="Genomic_DNA"/>
</dbReference>
<comment type="caution">
    <text evidence="2">The sequence shown here is derived from an EMBL/GenBank/DDBJ whole genome shotgun (WGS) entry which is preliminary data.</text>
</comment>
<dbReference type="RefSeq" id="WP_048355361.1">
    <property type="nucleotide sequence ID" value="NZ_CP023481.1"/>
</dbReference>
<proteinExistence type="predicted"/>
<dbReference type="PATRIC" id="fig|1664069.3.peg.1492"/>
<dbReference type="GO" id="GO:0008999">
    <property type="term" value="F:protein-N-terminal-alanine acetyltransferase activity"/>
    <property type="evidence" value="ECO:0007669"/>
    <property type="project" value="TreeGrafter"/>
</dbReference>
<evidence type="ECO:0000313" key="4">
    <source>
        <dbReference type="Proteomes" id="UP000036168"/>
    </source>
</evidence>
<evidence type="ECO:0000313" key="3">
    <source>
        <dbReference type="EMBL" id="MEC0484244.1"/>
    </source>
</evidence>
<dbReference type="OrthoDB" id="9784707at2"/>
<dbReference type="PANTHER" id="PTHR43441:SF12">
    <property type="entry name" value="RIBOSOMAL N-ACETYLTRANSFERASE YDAF-RELATED"/>
    <property type="match status" value="1"/>
</dbReference>
<dbReference type="Gene3D" id="3.40.630.30">
    <property type="match status" value="1"/>
</dbReference>